<comment type="caution">
    <text evidence="14">The sequence shown here is derived from an EMBL/GenBank/DDBJ whole genome shotgun (WGS) entry which is preliminary data.</text>
</comment>
<comment type="catalytic activity">
    <reaction evidence="10 11">
        <text>tRNA(Phe) + L-phenylalanine + ATP = L-phenylalanyl-tRNA(Phe) + AMP + diphosphate + H(+)</text>
        <dbReference type="Rhea" id="RHEA:19413"/>
        <dbReference type="Rhea" id="RHEA-COMP:9668"/>
        <dbReference type="Rhea" id="RHEA-COMP:9699"/>
        <dbReference type="ChEBI" id="CHEBI:15378"/>
        <dbReference type="ChEBI" id="CHEBI:30616"/>
        <dbReference type="ChEBI" id="CHEBI:33019"/>
        <dbReference type="ChEBI" id="CHEBI:58095"/>
        <dbReference type="ChEBI" id="CHEBI:78442"/>
        <dbReference type="ChEBI" id="CHEBI:78531"/>
        <dbReference type="ChEBI" id="CHEBI:456215"/>
        <dbReference type="EC" id="6.1.1.20"/>
    </reaction>
</comment>
<dbReference type="STRING" id="1798407.A3A16_00690"/>
<organism evidence="14 15">
    <name type="scientific">Candidatus Harrisonbacteria bacterium RIFCSPLOWO2_01_FULL_44_18</name>
    <dbReference type="NCBI Taxonomy" id="1798407"/>
    <lineage>
        <taxon>Bacteria</taxon>
        <taxon>Candidatus Harrisoniibacteriota</taxon>
    </lineage>
</organism>
<keyword evidence="4 11" id="KW-0479">Metal-binding</keyword>
<keyword evidence="9 11" id="KW-0030">Aminoacyl-tRNA synthetase</keyword>
<dbReference type="InterPro" id="IPR005147">
    <property type="entry name" value="tRNA_synthase_B5-dom"/>
</dbReference>
<evidence type="ECO:0000313" key="14">
    <source>
        <dbReference type="EMBL" id="OGY65193.1"/>
    </source>
</evidence>
<dbReference type="InterPro" id="IPR041616">
    <property type="entry name" value="PheRS_beta_core"/>
</dbReference>
<comment type="subcellular location">
    <subcellularLocation>
        <location evidence="11">Cytoplasm</location>
    </subcellularLocation>
</comment>
<proteinExistence type="inferred from homology"/>
<feature type="domain" description="B5" evidence="13">
    <location>
        <begin position="293"/>
        <end position="364"/>
    </location>
</feature>
<feature type="domain" description="FDX-ACB" evidence="12">
    <location>
        <begin position="564"/>
        <end position="656"/>
    </location>
</feature>
<sequence>MKFSYTLLKKLAPVIKSSEQLMEALAFHAFEVEKVDGDVIDIVIPANRYSDAASHYGMAVVVSAILGKKTPELKLPALKSKAQSLNFKVGIDSKKLCPRYSGLYAEINKIGKSPEWMQKILISCGLRPINNIVDVMNYVMLEIGQPLHAFDFDEIESVKSKIQNPKSKNIVVRLAKEGEKIETIDGGKYDLDVNDLVIADEKGALAIAGVKGGKRAEVSLKTKRIIVEAANFDSVSVYKTSRRLNLFTDASARFSHGLAPVLVEKGIKRAAQLLKEVCGARLGDWLDVNYVKPSKTIIKFDVERFNKLTGLSLSEKACLEYLKKLGFQARGKFIEPPAERTDILIFEDLAEEIVNLYGYDRLLSVVPRALLSPSGAEDQIVLKDKIRSILTGFGLSEVYNYSFIGEPDPNLQNKFSLVELVNPIADDKKYLRPSLFPHLTRNIEENFRFYDEVRIFEIGRVFAKASGKNGIASGINEQLSLGIALGLKKGAPFLELKGIVEQMLGQAGLVDYFTKEDGEGRLRLESDHRTLGYLIAKDNKALAEINLDELLQLVVGEKEYRPLPKYPSATRDLSFMVDAEARVAAIQNIIENTSHLLDDADLLDWYEDPKLGPNRKSLTFRLVFQAEDRTLTDEEVDQELGKIVASLKEKFDVELR</sequence>
<dbReference type="EC" id="6.1.1.20" evidence="11"/>
<dbReference type="GO" id="GO:0005524">
    <property type="term" value="F:ATP binding"/>
    <property type="evidence" value="ECO:0007669"/>
    <property type="project" value="UniProtKB-UniRule"/>
</dbReference>
<dbReference type="NCBIfam" id="TIGR00472">
    <property type="entry name" value="pheT_bact"/>
    <property type="match status" value="1"/>
</dbReference>
<feature type="binding site" evidence="11">
    <location>
        <position position="342"/>
    </location>
    <ligand>
        <name>Mg(2+)</name>
        <dbReference type="ChEBI" id="CHEBI:18420"/>
        <note>shared with alpha subunit</note>
    </ligand>
</feature>
<dbReference type="Pfam" id="PF17759">
    <property type="entry name" value="tRNA_synthFbeta"/>
    <property type="match status" value="1"/>
</dbReference>
<dbReference type="SMART" id="SM00896">
    <property type="entry name" value="FDX-ACB"/>
    <property type="match status" value="1"/>
</dbReference>
<dbReference type="GO" id="GO:0004826">
    <property type="term" value="F:phenylalanine-tRNA ligase activity"/>
    <property type="evidence" value="ECO:0007669"/>
    <property type="project" value="UniProtKB-UniRule"/>
</dbReference>
<keyword evidence="3 11" id="KW-0436">Ligase</keyword>
<dbReference type="InterPro" id="IPR036690">
    <property type="entry name" value="Fdx_antiC-bd_sf"/>
</dbReference>
<dbReference type="SUPFAM" id="SSF56037">
    <property type="entry name" value="PheT/TilS domain"/>
    <property type="match status" value="1"/>
</dbReference>
<dbReference type="GO" id="GO:0003723">
    <property type="term" value="F:RNA binding"/>
    <property type="evidence" value="ECO:0007669"/>
    <property type="project" value="InterPro"/>
</dbReference>
<dbReference type="GO" id="GO:0006432">
    <property type="term" value="P:phenylalanyl-tRNA aminoacylation"/>
    <property type="evidence" value="ECO:0007669"/>
    <property type="project" value="UniProtKB-UniRule"/>
</dbReference>
<dbReference type="SUPFAM" id="SSF55681">
    <property type="entry name" value="Class II aaRS and biotin synthetases"/>
    <property type="match status" value="1"/>
</dbReference>
<dbReference type="SUPFAM" id="SSF54991">
    <property type="entry name" value="Anticodon-binding domain of PheRS"/>
    <property type="match status" value="1"/>
</dbReference>
<dbReference type="EMBL" id="MHJJ01000014">
    <property type="protein sequence ID" value="OGY65193.1"/>
    <property type="molecule type" value="Genomic_DNA"/>
</dbReference>
<evidence type="ECO:0000256" key="10">
    <source>
        <dbReference type="ARBA" id="ARBA00049255"/>
    </source>
</evidence>
<dbReference type="PROSITE" id="PS51447">
    <property type="entry name" value="FDX_ACB"/>
    <property type="match status" value="1"/>
</dbReference>
<keyword evidence="8 11" id="KW-0648">Protein biosynthesis</keyword>
<reference evidence="14 15" key="1">
    <citation type="journal article" date="2016" name="Nat. Commun.">
        <title>Thousands of microbial genomes shed light on interconnected biogeochemical processes in an aquifer system.</title>
        <authorList>
            <person name="Anantharaman K."/>
            <person name="Brown C.T."/>
            <person name="Hug L.A."/>
            <person name="Sharon I."/>
            <person name="Castelle C.J."/>
            <person name="Probst A.J."/>
            <person name="Thomas B.C."/>
            <person name="Singh A."/>
            <person name="Wilkins M.J."/>
            <person name="Karaoz U."/>
            <person name="Brodie E.L."/>
            <person name="Williams K.H."/>
            <person name="Hubbard S.S."/>
            <person name="Banfield J.F."/>
        </authorList>
    </citation>
    <scope>NUCLEOTIDE SEQUENCE [LARGE SCALE GENOMIC DNA]</scope>
</reference>
<dbReference type="Gene3D" id="3.30.930.10">
    <property type="entry name" value="Bira Bifunctional Protein, Domain 2"/>
    <property type="match status" value="1"/>
</dbReference>
<feature type="binding site" evidence="11">
    <location>
        <position position="352"/>
    </location>
    <ligand>
        <name>Mg(2+)</name>
        <dbReference type="ChEBI" id="CHEBI:18420"/>
        <note>shared with alpha subunit</note>
    </ligand>
</feature>
<accession>A0A1G1ZKN6</accession>
<dbReference type="Gene3D" id="3.30.70.380">
    <property type="entry name" value="Ferrodoxin-fold anticodon-binding domain"/>
    <property type="match status" value="1"/>
</dbReference>
<evidence type="ECO:0000259" key="12">
    <source>
        <dbReference type="PROSITE" id="PS51447"/>
    </source>
</evidence>
<protein>
    <recommendedName>
        <fullName evidence="11">Phenylalanine--tRNA ligase beta subunit</fullName>
        <ecNumber evidence="11">6.1.1.20</ecNumber>
    </recommendedName>
    <alternativeName>
        <fullName evidence="11">Phenylalanyl-tRNA synthetase beta subunit</fullName>
        <shortName evidence="11">PheRS</shortName>
    </alternativeName>
</protein>
<keyword evidence="11" id="KW-0963">Cytoplasm</keyword>
<dbReference type="Pfam" id="PF03147">
    <property type="entry name" value="FDX-ACB"/>
    <property type="match status" value="1"/>
</dbReference>
<dbReference type="AlphaFoldDB" id="A0A1G1ZKN6"/>
<evidence type="ECO:0000259" key="13">
    <source>
        <dbReference type="PROSITE" id="PS51483"/>
    </source>
</evidence>
<feature type="binding site" evidence="11">
    <location>
        <position position="351"/>
    </location>
    <ligand>
        <name>Mg(2+)</name>
        <dbReference type="ChEBI" id="CHEBI:18420"/>
        <note>shared with alpha subunit</note>
    </ligand>
</feature>
<evidence type="ECO:0000256" key="2">
    <source>
        <dbReference type="ARBA" id="ARBA00011209"/>
    </source>
</evidence>
<dbReference type="HAMAP" id="MF_00283">
    <property type="entry name" value="Phe_tRNA_synth_beta1"/>
    <property type="match status" value="1"/>
</dbReference>
<evidence type="ECO:0000256" key="9">
    <source>
        <dbReference type="ARBA" id="ARBA00023146"/>
    </source>
</evidence>
<evidence type="ECO:0000256" key="5">
    <source>
        <dbReference type="ARBA" id="ARBA00022741"/>
    </source>
</evidence>
<dbReference type="Gene3D" id="3.30.56.10">
    <property type="match status" value="2"/>
</dbReference>
<keyword evidence="6 11" id="KW-0067">ATP-binding</keyword>
<dbReference type="InterPro" id="IPR045864">
    <property type="entry name" value="aa-tRNA-synth_II/BPL/LPL"/>
</dbReference>
<evidence type="ECO:0000256" key="3">
    <source>
        <dbReference type="ARBA" id="ARBA00022598"/>
    </source>
</evidence>
<dbReference type="InterPro" id="IPR005146">
    <property type="entry name" value="B3/B4_tRNA-bd"/>
</dbReference>
<dbReference type="InterPro" id="IPR004532">
    <property type="entry name" value="Phe-tRNA-ligase_IIc_bsu_bact"/>
</dbReference>
<dbReference type="GO" id="GO:0009328">
    <property type="term" value="C:phenylalanine-tRNA ligase complex"/>
    <property type="evidence" value="ECO:0007669"/>
    <property type="project" value="TreeGrafter"/>
</dbReference>
<keyword evidence="5 11" id="KW-0547">Nucleotide-binding</keyword>
<dbReference type="GO" id="GO:0000287">
    <property type="term" value="F:magnesium ion binding"/>
    <property type="evidence" value="ECO:0007669"/>
    <property type="project" value="UniProtKB-UniRule"/>
</dbReference>
<feature type="binding site" evidence="11">
    <location>
        <position position="348"/>
    </location>
    <ligand>
        <name>Mg(2+)</name>
        <dbReference type="ChEBI" id="CHEBI:18420"/>
        <note>shared with alpha subunit</note>
    </ligand>
</feature>
<evidence type="ECO:0000256" key="4">
    <source>
        <dbReference type="ARBA" id="ARBA00022723"/>
    </source>
</evidence>
<dbReference type="PANTHER" id="PTHR10947">
    <property type="entry name" value="PHENYLALANYL-TRNA SYNTHETASE BETA CHAIN AND LEUCINE-RICH REPEAT-CONTAINING PROTEIN 47"/>
    <property type="match status" value="1"/>
</dbReference>
<dbReference type="SMART" id="SM00873">
    <property type="entry name" value="B3_4"/>
    <property type="match status" value="1"/>
</dbReference>
<dbReference type="InterPro" id="IPR009061">
    <property type="entry name" value="DNA-bd_dom_put_sf"/>
</dbReference>
<dbReference type="SMART" id="SM00874">
    <property type="entry name" value="B5"/>
    <property type="match status" value="1"/>
</dbReference>
<dbReference type="PROSITE" id="PS51483">
    <property type="entry name" value="B5"/>
    <property type="match status" value="1"/>
</dbReference>
<evidence type="ECO:0000256" key="11">
    <source>
        <dbReference type="HAMAP-Rule" id="MF_00283"/>
    </source>
</evidence>
<evidence type="ECO:0000256" key="1">
    <source>
        <dbReference type="ARBA" id="ARBA00008653"/>
    </source>
</evidence>
<dbReference type="Proteomes" id="UP000177942">
    <property type="component" value="Unassembled WGS sequence"/>
</dbReference>
<dbReference type="Pfam" id="PF03484">
    <property type="entry name" value="B5"/>
    <property type="match status" value="1"/>
</dbReference>
<dbReference type="Pfam" id="PF03483">
    <property type="entry name" value="B3_4"/>
    <property type="match status" value="1"/>
</dbReference>
<comment type="cofactor">
    <cofactor evidence="11">
        <name>Mg(2+)</name>
        <dbReference type="ChEBI" id="CHEBI:18420"/>
    </cofactor>
    <text evidence="11">Binds 2 magnesium ions per tetramer.</text>
</comment>
<comment type="similarity">
    <text evidence="1 11">Belongs to the phenylalanyl-tRNA synthetase beta subunit family. Type 1 subfamily.</text>
</comment>
<dbReference type="Gene3D" id="3.50.40.10">
    <property type="entry name" value="Phenylalanyl-trna Synthetase, Chain B, domain 3"/>
    <property type="match status" value="1"/>
</dbReference>
<gene>
    <name evidence="11" type="primary">pheT</name>
    <name evidence="14" type="ORF">A3A16_00690</name>
</gene>
<keyword evidence="7 11" id="KW-0460">Magnesium</keyword>
<dbReference type="InterPro" id="IPR045060">
    <property type="entry name" value="Phe-tRNA-ligase_IIc_bsu"/>
</dbReference>
<dbReference type="InterPro" id="IPR020825">
    <property type="entry name" value="Phe-tRNA_synthase-like_B3/B4"/>
</dbReference>
<name>A0A1G1ZKN6_9BACT</name>
<evidence type="ECO:0000256" key="8">
    <source>
        <dbReference type="ARBA" id="ARBA00022917"/>
    </source>
</evidence>
<evidence type="ECO:0000256" key="6">
    <source>
        <dbReference type="ARBA" id="ARBA00022840"/>
    </source>
</evidence>
<evidence type="ECO:0000256" key="7">
    <source>
        <dbReference type="ARBA" id="ARBA00022842"/>
    </source>
</evidence>
<dbReference type="PANTHER" id="PTHR10947:SF0">
    <property type="entry name" value="PHENYLALANINE--TRNA LIGASE BETA SUBUNIT"/>
    <property type="match status" value="1"/>
</dbReference>
<evidence type="ECO:0000313" key="15">
    <source>
        <dbReference type="Proteomes" id="UP000177942"/>
    </source>
</evidence>
<dbReference type="InterPro" id="IPR005121">
    <property type="entry name" value="Fdx_antiC-bd"/>
</dbReference>
<dbReference type="SUPFAM" id="SSF46955">
    <property type="entry name" value="Putative DNA-binding domain"/>
    <property type="match status" value="2"/>
</dbReference>
<comment type="subunit">
    <text evidence="2 11">Tetramer of two alpha and two beta subunits.</text>
</comment>